<dbReference type="RefSeq" id="WP_211278215.1">
    <property type="nucleotide sequence ID" value="NZ_MTSM01000415.1"/>
</dbReference>
<sequence>PLAPLRSWLAALVHVGVGERSARAQRRLARLDSLWDTQGLMTELFSPEVALAEAGVATMPASLRGRFARLLQLAERIARNRTLLVVVDDLQWADRTTHALLDQWLGTLRGRVFTLLVARERADVPAGVPIV</sequence>
<proteinExistence type="predicted"/>
<name>A0A1V4SZN0_9GAMM</name>
<keyword evidence="2" id="KW-1185">Reference proteome</keyword>
<comment type="caution">
    <text evidence="1">The sequence shown here is derived from an EMBL/GenBank/DDBJ whole genome shotgun (WGS) entry which is preliminary data.</text>
</comment>
<dbReference type="EMBL" id="MTSM01000415">
    <property type="protein sequence ID" value="OPX53801.1"/>
    <property type="molecule type" value="Genomic_DNA"/>
</dbReference>
<evidence type="ECO:0008006" key="3">
    <source>
        <dbReference type="Google" id="ProtNLM"/>
    </source>
</evidence>
<gene>
    <name evidence="1" type="ORF">BTE48_17590</name>
</gene>
<accession>A0A1V4SZN0</accession>
<protein>
    <recommendedName>
        <fullName evidence="3">Orc1-like AAA ATPase domain-containing protein</fullName>
    </recommendedName>
</protein>
<evidence type="ECO:0000313" key="2">
    <source>
        <dbReference type="Proteomes" id="UP000191418"/>
    </source>
</evidence>
<feature type="non-terminal residue" evidence="1">
    <location>
        <position position="131"/>
    </location>
</feature>
<reference evidence="1 2" key="1">
    <citation type="submission" date="2017-01" db="EMBL/GenBank/DDBJ databases">
        <title>Genome Sequencing of a Marine Spirillum, Oceanospirillum multiglobuliferum ATCC 33336, from Japan.</title>
        <authorList>
            <person name="Carney J.G."/>
            <person name="Trachtenberg A.M."/>
            <person name="Rheaume B.A."/>
            <person name="Linnane J.D."/>
            <person name="Pitts N.L."/>
            <person name="Mykles D.L."/>
            <person name="Maclea K.S."/>
        </authorList>
    </citation>
    <scope>NUCLEOTIDE SEQUENCE [LARGE SCALE GENOMIC DNA]</scope>
    <source>
        <strain evidence="1 2">ATCC 33336</strain>
    </source>
</reference>
<feature type="non-terminal residue" evidence="1">
    <location>
        <position position="1"/>
    </location>
</feature>
<dbReference type="AlphaFoldDB" id="A0A1V4SZN0"/>
<evidence type="ECO:0000313" key="1">
    <source>
        <dbReference type="EMBL" id="OPX53801.1"/>
    </source>
</evidence>
<dbReference type="Proteomes" id="UP000191418">
    <property type="component" value="Unassembled WGS sequence"/>
</dbReference>
<organism evidence="1 2">
    <name type="scientific">Oceanospirillum multiglobuliferum</name>
    <dbReference type="NCBI Taxonomy" id="64969"/>
    <lineage>
        <taxon>Bacteria</taxon>
        <taxon>Pseudomonadati</taxon>
        <taxon>Pseudomonadota</taxon>
        <taxon>Gammaproteobacteria</taxon>
        <taxon>Oceanospirillales</taxon>
        <taxon>Oceanospirillaceae</taxon>
        <taxon>Oceanospirillum</taxon>
    </lineage>
</organism>